<dbReference type="GO" id="GO:0033961">
    <property type="term" value="F:cis-stilbene-oxide hydrolase activity"/>
    <property type="evidence" value="ECO:0007669"/>
    <property type="project" value="UniProtKB-EC"/>
</dbReference>
<gene>
    <name evidence="2" type="ORF">AVDCRST_MAG45-1175</name>
</gene>
<proteinExistence type="predicted"/>
<dbReference type="EMBL" id="CADCVU010000099">
    <property type="protein sequence ID" value="CAA9499021.1"/>
    <property type="molecule type" value="Genomic_DNA"/>
</dbReference>
<evidence type="ECO:0000313" key="2">
    <source>
        <dbReference type="EMBL" id="CAA9499021.1"/>
    </source>
</evidence>
<dbReference type="AlphaFoldDB" id="A0A6J4SHA2"/>
<keyword evidence="2" id="KW-0378">Hydrolase</keyword>
<dbReference type="EC" id="3.3.2.9" evidence="2"/>
<accession>A0A6J4SHA2</accession>
<feature type="non-terminal residue" evidence="2">
    <location>
        <position position="141"/>
    </location>
</feature>
<name>A0A6J4SHA2_9ACTN</name>
<sequence>ARRRDPSLPRRDPRARARRPPRAPAANALAGPRDGRGLGPGRSGRLPARPVRLLGRRLRPPPRGDAAQRPPPVPDGGRRSGDPLPPRPLAPPRRAAADRHPRLAGLSRGVPRGHRSAGRPARPRRRGRRRLPRRLPLAARL</sequence>
<organism evidence="2">
    <name type="scientific">uncultured Solirubrobacterales bacterium</name>
    <dbReference type="NCBI Taxonomy" id="768556"/>
    <lineage>
        <taxon>Bacteria</taxon>
        <taxon>Bacillati</taxon>
        <taxon>Actinomycetota</taxon>
        <taxon>Thermoleophilia</taxon>
        <taxon>Solirubrobacterales</taxon>
        <taxon>environmental samples</taxon>
    </lineage>
</organism>
<feature type="compositionally biased region" description="Low complexity" evidence="1">
    <location>
        <begin position="43"/>
        <end position="53"/>
    </location>
</feature>
<evidence type="ECO:0000256" key="1">
    <source>
        <dbReference type="SAM" id="MobiDB-lite"/>
    </source>
</evidence>
<protein>
    <submittedName>
        <fullName evidence="2">Epoxide hydrolase</fullName>
        <ecNumber evidence="2">3.3.2.9</ecNumber>
    </submittedName>
</protein>
<feature type="compositionally biased region" description="Basic and acidic residues" evidence="1">
    <location>
        <begin position="1"/>
        <end position="15"/>
    </location>
</feature>
<feature type="region of interest" description="Disordered" evidence="1">
    <location>
        <begin position="1"/>
        <end position="141"/>
    </location>
</feature>
<feature type="compositionally biased region" description="Basic residues" evidence="1">
    <location>
        <begin position="111"/>
        <end position="133"/>
    </location>
</feature>
<reference evidence="2" key="1">
    <citation type="submission" date="2020-02" db="EMBL/GenBank/DDBJ databases">
        <authorList>
            <person name="Meier V. D."/>
        </authorList>
    </citation>
    <scope>NUCLEOTIDE SEQUENCE</scope>
    <source>
        <strain evidence="2">AVDCRST_MAG45</strain>
    </source>
</reference>
<feature type="non-terminal residue" evidence="2">
    <location>
        <position position="1"/>
    </location>
</feature>